<protein>
    <submittedName>
        <fullName evidence="2">Uncharacterized protein</fullName>
    </submittedName>
</protein>
<evidence type="ECO:0000313" key="2">
    <source>
        <dbReference type="EMBL" id="GAA0162655.1"/>
    </source>
</evidence>
<keyword evidence="3" id="KW-1185">Reference proteome</keyword>
<evidence type="ECO:0000313" key="3">
    <source>
        <dbReference type="Proteomes" id="UP001454036"/>
    </source>
</evidence>
<evidence type="ECO:0000256" key="1">
    <source>
        <dbReference type="SAM" id="MobiDB-lite"/>
    </source>
</evidence>
<reference evidence="2 3" key="1">
    <citation type="submission" date="2024-01" db="EMBL/GenBank/DDBJ databases">
        <title>The complete chloroplast genome sequence of Lithospermum erythrorhizon: insights into the phylogenetic relationship among Boraginaceae species and the maternal lineages of purple gromwells.</title>
        <authorList>
            <person name="Okada T."/>
            <person name="Watanabe K."/>
        </authorList>
    </citation>
    <scope>NUCLEOTIDE SEQUENCE [LARGE SCALE GENOMIC DNA]</scope>
</reference>
<dbReference type="EMBL" id="BAABME010004514">
    <property type="protein sequence ID" value="GAA0162655.1"/>
    <property type="molecule type" value="Genomic_DNA"/>
</dbReference>
<dbReference type="AlphaFoldDB" id="A0AAV3QEY6"/>
<feature type="compositionally biased region" description="Acidic residues" evidence="1">
    <location>
        <begin position="161"/>
        <end position="172"/>
    </location>
</feature>
<comment type="caution">
    <text evidence="2">The sequence shown here is derived from an EMBL/GenBank/DDBJ whole genome shotgun (WGS) entry which is preliminary data.</text>
</comment>
<feature type="compositionally biased region" description="Low complexity" evidence="1">
    <location>
        <begin position="147"/>
        <end position="158"/>
    </location>
</feature>
<feature type="compositionally biased region" description="Basic residues" evidence="1">
    <location>
        <begin position="44"/>
        <end position="60"/>
    </location>
</feature>
<dbReference type="Proteomes" id="UP001454036">
    <property type="component" value="Unassembled WGS sequence"/>
</dbReference>
<gene>
    <name evidence="2" type="ORF">LIER_18697</name>
</gene>
<feature type="region of interest" description="Disordered" evidence="1">
    <location>
        <begin position="126"/>
        <end position="178"/>
    </location>
</feature>
<accession>A0AAV3QEY6</accession>
<feature type="compositionally biased region" description="Basic and acidic residues" evidence="1">
    <location>
        <begin position="62"/>
        <end position="73"/>
    </location>
</feature>
<organism evidence="2 3">
    <name type="scientific">Lithospermum erythrorhizon</name>
    <name type="common">Purple gromwell</name>
    <name type="synonym">Lithospermum officinale var. erythrorhizon</name>
    <dbReference type="NCBI Taxonomy" id="34254"/>
    <lineage>
        <taxon>Eukaryota</taxon>
        <taxon>Viridiplantae</taxon>
        <taxon>Streptophyta</taxon>
        <taxon>Embryophyta</taxon>
        <taxon>Tracheophyta</taxon>
        <taxon>Spermatophyta</taxon>
        <taxon>Magnoliopsida</taxon>
        <taxon>eudicotyledons</taxon>
        <taxon>Gunneridae</taxon>
        <taxon>Pentapetalae</taxon>
        <taxon>asterids</taxon>
        <taxon>lamiids</taxon>
        <taxon>Boraginales</taxon>
        <taxon>Boraginaceae</taxon>
        <taxon>Boraginoideae</taxon>
        <taxon>Lithospermeae</taxon>
        <taxon>Lithospermum</taxon>
    </lineage>
</organism>
<proteinExistence type="predicted"/>
<feature type="region of interest" description="Disordered" evidence="1">
    <location>
        <begin position="1"/>
        <end position="82"/>
    </location>
</feature>
<sequence>MSMFELDATPHQNPTPNDDVQPDSTPKSNMHGPGYEESTEAAKGQKRRRLRKGIPSRFTRKSNVEEKSKKALDEGSTGDDEDVVFVGEKAGLGRKRTRASVAAAKEAVNENTEIDLEELEKSAEKKKAAKKGKGKVTVPPVITADKTSAGPSTTPGSSDDVFVDVEEGIDEDLGAKES</sequence>
<name>A0AAV3QEY6_LITER</name>
<feature type="compositionally biased region" description="Polar residues" evidence="1">
    <location>
        <begin position="10"/>
        <end position="28"/>
    </location>
</feature>